<dbReference type="EMBL" id="JAMQCR010000002">
    <property type="protein sequence ID" value="MCM2535095.1"/>
    <property type="molecule type" value="Genomic_DNA"/>
</dbReference>
<proteinExistence type="inferred from homology"/>
<dbReference type="PROSITE" id="PS00589">
    <property type="entry name" value="PTS_HPR_SER"/>
    <property type="match status" value="1"/>
</dbReference>
<protein>
    <submittedName>
        <fullName evidence="3">HPr family phosphocarrier protein</fullName>
    </submittedName>
</protein>
<dbReference type="PROSITE" id="PS51350">
    <property type="entry name" value="PTS_HPR_DOM"/>
    <property type="match status" value="1"/>
</dbReference>
<accession>A0ABT0WFL0</accession>
<feature type="domain" description="HPr" evidence="2">
    <location>
        <begin position="1"/>
        <end position="86"/>
    </location>
</feature>
<evidence type="ECO:0000259" key="2">
    <source>
        <dbReference type="PROSITE" id="PS51350"/>
    </source>
</evidence>
<evidence type="ECO:0000313" key="4">
    <source>
        <dbReference type="Proteomes" id="UP001523262"/>
    </source>
</evidence>
<reference evidence="3 4" key="1">
    <citation type="submission" date="2022-06" db="EMBL/GenBank/DDBJ databases">
        <authorList>
            <person name="Jeon C.O."/>
        </authorList>
    </citation>
    <scope>NUCLEOTIDE SEQUENCE [LARGE SCALE GENOMIC DNA]</scope>
    <source>
        <strain evidence="3 4">KCTC 13943</strain>
    </source>
</reference>
<dbReference type="PRINTS" id="PR00107">
    <property type="entry name" value="PHOSPHOCPHPR"/>
</dbReference>
<comment type="caution">
    <text evidence="3">The sequence shown here is derived from an EMBL/GenBank/DDBJ whole genome shotgun (WGS) entry which is preliminary data.</text>
</comment>
<dbReference type="SUPFAM" id="SSF55594">
    <property type="entry name" value="HPr-like"/>
    <property type="match status" value="1"/>
</dbReference>
<dbReference type="NCBIfam" id="TIGR01003">
    <property type="entry name" value="PTS_HPr_family"/>
    <property type="match status" value="1"/>
</dbReference>
<dbReference type="InterPro" id="IPR002114">
    <property type="entry name" value="PTS_HPr_Ser_P_site"/>
</dbReference>
<dbReference type="CDD" id="cd00367">
    <property type="entry name" value="PTS-HPr_like"/>
    <property type="match status" value="1"/>
</dbReference>
<dbReference type="Gene3D" id="3.30.1340.10">
    <property type="entry name" value="HPr-like"/>
    <property type="match status" value="1"/>
</dbReference>
<dbReference type="PANTHER" id="PTHR33705">
    <property type="entry name" value="PHOSPHOCARRIER PROTEIN HPR"/>
    <property type="match status" value="1"/>
</dbReference>
<dbReference type="InterPro" id="IPR050399">
    <property type="entry name" value="HPr"/>
</dbReference>
<evidence type="ECO:0000313" key="3">
    <source>
        <dbReference type="EMBL" id="MCM2535095.1"/>
    </source>
</evidence>
<keyword evidence="4" id="KW-1185">Reference proteome</keyword>
<dbReference type="Proteomes" id="UP001523262">
    <property type="component" value="Unassembled WGS sequence"/>
</dbReference>
<evidence type="ECO:0000256" key="1">
    <source>
        <dbReference type="ARBA" id="ARBA00010736"/>
    </source>
</evidence>
<dbReference type="InterPro" id="IPR035895">
    <property type="entry name" value="HPr-like_sf"/>
</dbReference>
<organism evidence="3 4">
    <name type="scientific">Neobacillus pocheonensis</name>
    <dbReference type="NCBI Taxonomy" id="363869"/>
    <lineage>
        <taxon>Bacteria</taxon>
        <taxon>Bacillati</taxon>
        <taxon>Bacillota</taxon>
        <taxon>Bacilli</taxon>
        <taxon>Bacillales</taxon>
        <taxon>Bacillaceae</taxon>
        <taxon>Neobacillus</taxon>
    </lineage>
</organism>
<dbReference type="PANTHER" id="PTHR33705:SF5">
    <property type="entry name" value="HPR-LIKE PROTEIN CRH"/>
    <property type="match status" value="1"/>
</dbReference>
<dbReference type="Pfam" id="PF00381">
    <property type="entry name" value="PTS-HPr"/>
    <property type="match status" value="1"/>
</dbReference>
<gene>
    <name evidence="3" type="ORF">NDK43_25585</name>
</gene>
<comment type="similarity">
    <text evidence="1">Belongs to the HPr family.</text>
</comment>
<sequence length="86" mass="9438">MVEGKILVHLQYGLQGRIAAKFVQLASSFNSGINLIKNGRSVDAKSIMGVMSLEVRKGEEVTIITDGKEEQKAIAVLGDFLLRENY</sequence>
<dbReference type="InterPro" id="IPR000032">
    <property type="entry name" value="HPr-like"/>
</dbReference>
<name>A0ABT0WFL0_9BACI</name>